<dbReference type="PANTHER" id="PTHR46558:SF15">
    <property type="entry name" value="HELIX-TURN-HELIX DOMAIN PROTEIN"/>
    <property type="match status" value="1"/>
</dbReference>
<feature type="transmembrane region" description="Helical" evidence="2">
    <location>
        <begin position="112"/>
        <end position="132"/>
    </location>
</feature>
<comment type="caution">
    <text evidence="4">The sequence shown here is derived from an EMBL/GenBank/DDBJ whole genome shotgun (WGS) entry which is preliminary data.</text>
</comment>
<evidence type="ECO:0000259" key="3">
    <source>
        <dbReference type="PROSITE" id="PS50943"/>
    </source>
</evidence>
<dbReference type="EMBL" id="BNJR01000012">
    <property type="protein sequence ID" value="GHP14073.1"/>
    <property type="molecule type" value="Genomic_DNA"/>
</dbReference>
<accession>A0ABQ3VYV8</accession>
<dbReference type="RefSeq" id="WP_284692025.1">
    <property type="nucleotide sequence ID" value="NZ_BNJR01000012.1"/>
</dbReference>
<evidence type="ECO:0000256" key="1">
    <source>
        <dbReference type="ARBA" id="ARBA00023125"/>
    </source>
</evidence>
<evidence type="ECO:0000256" key="2">
    <source>
        <dbReference type="SAM" id="Phobius"/>
    </source>
</evidence>
<name>A0ABQ3VYV8_9LACO</name>
<keyword evidence="5" id="KW-1185">Reference proteome</keyword>
<feature type="domain" description="HTH cro/C1-type" evidence="3">
    <location>
        <begin position="7"/>
        <end position="61"/>
    </location>
</feature>
<gene>
    <name evidence="4" type="ORF">YK48G_14980</name>
</gene>
<dbReference type="PANTHER" id="PTHR46558">
    <property type="entry name" value="TRACRIPTIONAL REGULATORY PROTEIN-RELATED-RELATED"/>
    <property type="match status" value="1"/>
</dbReference>
<sequence>MVISDKLKQCRKNKNMTQQDVADKLHVSRKTVSGWENGRSYPDINMIVLLSDLFDVATDDLIRDDRMLSYYEDQDRQNKRYSKVVRASYVINILLLIVSYLHTFYIRGFHSSIMSFLLIVNICILLTLYGNWSKFKRKWLLGKLVGVLIIGFSINILLNYFNRVFLMAFSNSDLSTALGIIIGKVLIDLFMAVSWVGVIFLNPFLVSNGSDFKK</sequence>
<evidence type="ECO:0000313" key="4">
    <source>
        <dbReference type="EMBL" id="GHP14073.1"/>
    </source>
</evidence>
<dbReference type="CDD" id="cd00093">
    <property type="entry name" value="HTH_XRE"/>
    <property type="match status" value="1"/>
</dbReference>
<proteinExistence type="predicted"/>
<dbReference type="Pfam" id="PF01381">
    <property type="entry name" value="HTH_3"/>
    <property type="match status" value="1"/>
</dbReference>
<dbReference type="Proteomes" id="UP000604765">
    <property type="component" value="Unassembled WGS sequence"/>
</dbReference>
<dbReference type="Gene3D" id="1.10.260.40">
    <property type="entry name" value="lambda repressor-like DNA-binding domains"/>
    <property type="match status" value="1"/>
</dbReference>
<feature type="transmembrane region" description="Helical" evidence="2">
    <location>
        <begin position="84"/>
        <end position="106"/>
    </location>
</feature>
<feature type="transmembrane region" description="Helical" evidence="2">
    <location>
        <begin position="144"/>
        <end position="161"/>
    </location>
</feature>
<keyword evidence="2" id="KW-0812">Transmembrane</keyword>
<organism evidence="4 5">
    <name type="scientific">Lentilactobacillus fungorum</name>
    <dbReference type="NCBI Taxonomy" id="2201250"/>
    <lineage>
        <taxon>Bacteria</taxon>
        <taxon>Bacillati</taxon>
        <taxon>Bacillota</taxon>
        <taxon>Bacilli</taxon>
        <taxon>Lactobacillales</taxon>
        <taxon>Lactobacillaceae</taxon>
        <taxon>Lentilactobacillus</taxon>
    </lineage>
</organism>
<dbReference type="InterPro" id="IPR001387">
    <property type="entry name" value="Cro/C1-type_HTH"/>
</dbReference>
<feature type="transmembrane region" description="Helical" evidence="2">
    <location>
        <begin position="181"/>
        <end position="205"/>
    </location>
</feature>
<evidence type="ECO:0000313" key="5">
    <source>
        <dbReference type="Proteomes" id="UP000604765"/>
    </source>
</evidence>
<reference evidence="4 5" key="1">
    <citation type="journal article" date="2021" name="Int. J. Syst. Evol. Microbiol.">
        <title>Lentilactobacillus fungorum sp. nov., isolated from spent mushroom substrates.</title>
        <authorList>
            <person name="Tohno M."/>
            <person name="Tanizawa Y."/>
            <person name="Kojima Y."/>
            <person name="Sakamoto M."/>
            <person name="Ohkuma M."/>
            <person name="Kobayashi H."/>
        </authorList>
    </citation>
    <scope>NUCLEOTIDE SEQUENCE [LARGE SCALE GENOMIC DNA]</scope>
    <source>
        <strain evidence="4 5">YK48G</strain>
    </source>
</reference>
<keyword evidence="1" id="KW-0238">DNA-binding</keyword>
<dbReference type="SMART" id="SM00530">
    <property type="entry name" value="HTH_XRE"/>
    <property type="match status" value="1"/>
</dbReference>
<protein>
    <submittedName>
        <fullName evidence="4">Transcriptional regulator</fullName>
    </submittedName>
</protein>
<dbReference type="InterPro" id="IPR010982">
    <property type="entry name" value="Lambda_DNA-bd_dom_sf"/>
</dbReference>
<dbReference type="PROSITE" id="PS50943">
    <property type="entry name" value="HTH_CROC1"/>
    <property type="match status" value="1"/>
</dbReference>
<keyword evidence="2" id="KW-1133">Transmembrane helix</keyword>
<keyword evidence="2" id="KW-0472">Membrane</keyword>
<dbReference type="SUPFAM" id="SSF47413">
    <property type="entry name" value="lambda repressor-like DNA-binding domains"/>
    <property type="match status" value="1"/>
</dbReference>